<accession>A0A401JFJ8</accession>
<proteinExistence type="inferred from homology"/>
<keyword evidence="3 5" id="KW-0862">Zinc</keyword>
<dbReference type="InterPro" id="IPR032466">
    <property type="entry name" value="Metal_Hydrolase"/>
</dbReference>
<dbReference type="GO" id="GO:0006146">
    <property type="term" value="P:adenine catabolic process"/>
    <property type="evidence" value="ECO:0007669"/>
    <property type="project" value="UniProtKB-UniRule"/>
</dbReference>
<feature type="active site" description="Proton donor" evidence="5">
    <location>
        <position position="218"/>
    </location>
</feature>
<feature type="binding site" evidence="5">
    <location>
        <position position="37"/>
    </location>
    <ligand>
        <name>Zn(2+)</name>
        <dbReference type="ChEBI" id="CHEBI:29105"/>
        <note>catalytic</note>
    </ligand>
</feature>
<dbReference type="FunFam" id="3.20.20.140:FF:000039">
    <property type="entry name" value="Adenine deaminase"/>
    <property type="match status" value="1"/>
</dbReference>
<dbReference type="AlphaFoldDB" id="A0A401JFJ8"/>
<keyword evidence="2 5" id="KW-0378">Hydrolase</keyword>
<feature type="binding site" evidence="5">
    <location>
        <position position="296"/>
    </location>
    <ligand>
        <name>Zn(2+)</name>
        <dbReference type="ChEBI" id="CHEBI:29105"/>
        <note>catalytic</note>
    </ligand>
</feature>
<dbReference type="GO" id="GO:0009117">
    <property type="term" value="P:nucleotide metabolic process"/>
    <property type="evidence" value="ECO:0007669"/>
    <property type="project" value="UniProtKB-KW"/>
</dbReference>
<protein>
    <recommendedName>
        <fullName evidence="5">Adenine deaminase</fullName>
        <shortName evidence="5">ADE</shortName>
        <ecNumber evidence="5">3.5.4.2</ecNumber>
    </recommendedName>
    <alternativeName>
        <fullName evidence="5">Adenine aminohydrolase</fullName>
        <shortName evidence="5">AAH</shortName>
    </alternativeName>
</protein>
<dbReference type="EMBL" id="BGOW01000018">
    <property type="protein sequence ID" value="GBL46388.1"/>
    <property type="molecule type" value="Genomic_DNA"/>
</dbReference>
<evidence type="ECO:0000256" key="4">
    <source>
        <dbReference type="ARBA" id="ARBA00023080"/>
    </source>
</evidence>
<dbReference type="NCBIfam" id="TIGR01430">
    <property type="entry name" value="aden_deam"/>
    <property type="match status" value="1"/>
</dbReference>
<dbReference type="NCBIfam" id="NF006850">
    <property type="entry name" value="PRK09358.1-6"/>
    <property type="match status" value="1"/>
</dbReference>
<dbReference type="InterPro" id="IPR006330">
    <property type="entry name" value="Ado/ade_deaminase"/>
</dbReference>
<feature type="binding site" evidence="5">
    <location>
        <position position="35"/>
    </location>
    <ligand>
        <name>Zn(2+)</name>
        <dbReference type="ChEBI" id="CHEBI:29105"/>
        <note>catalytic</note>
    </ligand>
</feature>
<keyword evidence="4 5" id="KW-0546">Nucleotide metabolism</keyword>
<organism evidence="7 8">
    <name type="scientific">Sulfuriferula multivorans</name>
    <dbReference type="NCBI Taxonomy" id="1559896"/>
    <lineage>
        <taxon>Bacteria</taxon>
        <taxon>Pseudomonadati</taxon>
        <taxon>Pseudomonadota</taxon>
        <taxon>Betaproteobacteria</taxon>
        <taxon>Nitrosomonadales</taxon>
        <taxon>Sulfuricellaceae</taxon>
        <taxon>Sulfuriferula</taxon>
    </lineage>
</organism>
<dbReference type="InterPro" id="IPR001365">
    <property type="entry name" value="A_deaminase_dom"/>
</dbReference>
<dbReference type="RefSeq" id="WP_223247788.1">
    <property type="nucleotide sequence ID" value="NZ_BGOW01000018.1"/>
</dbReference>
<dbReference type="GO" id="GO:0043103">
    <property type="term" value="P:hypoxanthine salvage"/>
    <property type="evidence" value="ECO:0007669"/>
    <property type="project" value="UniProtKB-UniRule"/>
</dbReference>
<comment type="catalytic activity">
    <reaction evidence="5">
        <text>adenine + H2O + H(+) = hypoxanthine + NH4(+)</text>
        <dbReference type="Rhea" id="RHEA:23688"/>
        <dbReference type="ChEBI" id="CHEBI:15377"/>
        <dbReference type="ChEBI" id="CHEBI:15378"/>
        <dbReference type="ChEBI" id="CHEBI:16708"/>
        <dbReference type="ChEBI" id="CHEBI:17368"/>
        <dbReference type="ChEBI" id="CHEBI:28938"/>
        <dbReference type="EC" id="3.5.4.2"/>
    </reaction>
</comment>
<gene>
    <name evidence="7" type="ORF">SFMTTN_2201</name>
</gene>
<evidence type="ECO:0000256" key="2">
    <source>
        <dbReference type="ARBA" id="ARBA00022801"/>
    </source>
</evidence>
<dbReference type="PANTHER" id="PTHR43114:SF6">
    <property type="entry name" value="ADENINE DEAMINASE"/>
    <property type="match status" value="1"/>
</dbReference>
<dbReference type="Pfam" id="PF00962">
    <property type="entry name" value="A_deaminase"/>
    <property type="match status" value="1"/>
</dbReference>
<comment type="cofactor">
    <cofactor evidence="5">
        <name>Zn(2+)</name>
        <dbReference type="ChEBI" id="CHEBI:29105"/>
    </cofactor>
    <text evidence="5">Binds 1 zinc ion per subunit.</text>
</comment>
<evidence type="ECO:0000256" key="3">
    <source>
        <dbReference type="ARBA" id="ARBA00022833"/>
    </source>
</evidence>
<evidence type="ECO:0000313" key="8">
    <source>
        <dbReference type="Proteomes" id="UP000286806"/>
    </source>
</evidence>
<feature type="binding site" evidence="5">
    <location>
        <position position="215"/>
    </location>
    <ligand>
        <name>Zn(2+)</name>
        <dbReference type="ChEBI" id="CHEBI:29105"/>
        <note>catalytic</note>
    </ligand>
</feature>
<feature type="site" description="Important for catalytic activity" evidence="5">
    <location>
        <position position="239"/>
    </location>
</feature>
<dbReference type="GO" id="GO:0008270">
    <property type="term" value="F:zinc ion binding"/>
    <property type="evidence" value="ECO:0007669"/>
    <property type="project" value="UniProtKB-UniRule"/>
</dbReference>
<evidence type="ECO:0000313" key="7">
    <source>
        <dbReference type="EMBL" id="GBL46388.1"/>
    </source>
</evidence>
<reference evidence="7 8" key="1">
    <citation type="journal article" date="2019" name="Front. Microbiol.">
        <title>Genomes of Neutrophilic Sulfur-Oxidizing Chemolithoautotrophs Representing 9 Proteobacterial Species From 8 Genera.</title>
        <authorList>
            <person name="Watanabe T."/>
            <person name="Kojima H."/>
            <person name="Umezawa K."/>
            <person name="Hori C."/>
            <person name="Takasuka T.E."/>
            <person name="Kato Y."/>
            <person name="Fukui M."/>
        </authorList>
    </citation>
    <scope>NUCLEOTIDE SEQUENCE [LARGE SCALE GENOMIC DNA]</scope>
    <source>
        <strain evidence="7 8">TTN</strain>
    </source>
</reference>
<dbReference type="GO" id="GO:0000034">
    <property type="term" value="F:adenine deaminase activity"/>
    <property type="evidence" value="ECO:0007669"/>
    <property type="project" value="UniProtKB-UniRule"/>
</dbReference>
<dbReference type="HAMAP" id="MF_01962">
    <property type="entry name" value="Adenine_deaminase"/>
    <property type="match status" value="1"/>
</dbReference>
<dbReference type="InterPro" id="IPR028892">
    <property type="entry name" value="ADE"/>
</dbReference>
<dbReference type="Gene3D" id="3.20.20.140">
    <property type="entry name" value="Metal-dependent hydrolases"/>
    <property type="match status" value="1"/>
</dbReference>
<keyword evidence="8" id="KW-1185">Reference proteome</keyword>
<comment type="similarity">
    <text evidence="5">Belongs to the metallo-dependent hydrolases superfamily. Adenosine and AMP deaminases family. Adenine deaminase type 2 subfamily.</text>
</comment>
<dbReference type="EC" id="3.5.4.2" evidence="5"/>
<evidence type="ECO:0000259" key="6">
    <source>
        <dbReference type="Pfam" id="PF00962"/>
    </source>
</evidence>
<evidence type="ECO:0000256" key="5">
    <source>
        <dbReference type="HAMAP-Rule" id="MF_01962"/>
    </source>
</evidence>
<comment type="caution">
    <text evidence="7">The sequence shown here is derived from an EMBL/GenBank/DDBJ whole genome shotgun (WGS) entry which is preliminary data.</text>
</comment>
<dbReference type="Proteomes" id="UP000286806">
    <property type="component" value="Unassembled WGS sequence"/>
</dbReference>
<sequence>MENFIHPVFRNCKNMTLSELENRGFIRSLPKAELHLHIEGTLEPEMAFQLARKHGIQLPYRDVDALRGAYSFSSLQSFLDIYYQGVQVLQDEDDFYQLTHAYLQRAHTDGVVHVEIFFDPQSHMERGVSLSVVFDGITRALEGAEREYGMTYRLIPCFLRHLSAEAAMQTLEALLPYRDYICAVGLDSSEDGHPPSKFTQVFNRARTENFLTVAHAGEEGPPLYIWEALDNLKVSRIDHGVGCEVDDALCERLAQERMPLTVCPASNIKLAIFKSMEEHNLKRLLQRDLCVTVNSDDPAYFGAYIVDNYLAVQQALDLSREDIISLARNSIEASFLAEAEKVFWLGKLKVLNYAVS</sequence>
<dbReference type="PANTHER" id="PTHR43114">
    <property type="entry name" value="ADENINE DEAMINASE"/>
    <property type="match status" value="1"/>
</dbReference>
<comment type="function">
    <text evidence="5">Catalyzes the hydrolytic deamination of adenine to hypoxanthine. Plays an important role in the purine salvage pathway and in nitrogen catabolism.</text>
</comment>
<feature type="domain" description="Adenosine deaminase" evidence="6">
    <location>
        <begin position="30"/>
        <end position="341"/>
    </location>
</feature>
<dbReference type="SUPFAM" id="SSF51556">
    <property type="entry name" value="Metallo-dependent hydrolases"/>
    <property type="match status" value="1"/>
</dbReference>
<dbReference type="CDD" id="cd01320">
    <property type="entry name" value="ADA"/>
    <property type="match status" value="1"/>
</dbReference>
<name>A0A401JFJ8_9PROT</name>
<evidence type="ECO:0000256" key="1">
    <source>
        <dbReference type="ARBA" id="ARBA00022723"/>
    </source>
</evidence>
<dbReference type="GO" id="GO:0005829">
    <property type="term" value="C:cytosol"/>
    <property type="evidence" value="ECO:0007669"/>
    <property type="project" value="TreeGrafter"/>
</dbReference>
<feature type="binding site" evidence="5">
    <location>
        <position position="297"/>
    </location>
    <ligand>
        <name>substrate</name>
    </ligand>
</feature>
<keyword evidence="1 5" id="KW-0479">Metal-binding</keyword>